<reference evidence="3" key="1">
    <citation type="submission" date="2016-11" db="EMBL/GenBank/DDBJ databases">
        <authorList>
            <person name="Varghese N."/>
            <person name="Submissions S."/>
        </authorList>
    </citation>
    <scope>NUCLEOTIDE SEQUENCE [LARGE SCALE GENOMIC DNA]</scope>
    <source>
        <strain evidence="3">DSM 22363</strain>
    </source>
</reference>
<keyword evidence="3" id="KW-1185">Reference proteome</keyword>
<feature type="transmembrane region" description="Helical" evidence="1">
    <location>
        <begin position="45"/>
        <end position="67"/>
    </location>
</feature>
<sequence length="136" mass="15139">MANADTITAWITFFFGLYAFAAGLGELRQPGFWADMLSDVKRSRALQFLTGMITLVLGATIFLVNPFNPTDWLSILITVLGVWIFLEGVLIFAFGDWFLNFAGKMMGSGLRIWAILSLVLGILIIFVALWRLQVAT</sequence>
<feature type="transmembrane region" description="Helical" evidence="1">
    <location>
        <begin position="110"/>
        <end position="130"/>
    </location>
</feature>
<dbReference type="Proteomes" id="UP000185192">
    <property type="component" value="Unassembled WGS sequence"/>
</dbReference>
<evidence type="ECO:0000313" key="3">
    <source>
        <dbReference type="Proteomes" id="UP000185192"/>
    </source>
</evidence>
<organism evidence="2 3">
    <name type="scientific">Parasphingorhabdus marina DSM 22363</name>
    <dbReference type="NCBI Taxonomy" id="1123272"/>
    <lineage>
        <taxon>Bacteria</taxon>
        <taxon>Pseudomonadati</taxon>
        <taxon>Pseudomonadota</taxon>
        <taxon>Alphaproteobacteria</taxon>
        <taxon>Sphingomonadales</taxon>
        <taxon>Sphingomonadaceae</taxon>
        <taxon>Parasphingorhabdus</taxon>
    </lineage>
</organism>
<keyword evidence="1" id="KW-1133">Transmembrane helix</keyword>
<dbReference type="AlphaFoldDB" id="A0A1N6EL11"/>
<accession>A0A1N6EL11</accession>
<keyword evidence="1" id="KW-0472">Membrane</keyword>
<evidence type="ECO:0000256" key="1">
    <source>
        <dbReference type="SAM" id="Phobius"/>
    </source>
</evidence>
<name>A0A1N6EL11_9SPHN</name>
<proteinExistence type="predicted"/>
<protein>
    <submittedName>
        <fullName evidence="2">Uncharacterized protein</fullName>
    </submittedName>
</protein>
<feature type="transmembrane region" description="Helical" evidence="1">
    <location>
        <begin position="73"/>
        <end position="98"/>
    </location>
</feature>
<evidence type="ECO:0000313" key="2">
    <source>
        <dbReference type="EMBL" id="SIN83713.1"/>
    </source>
</evidence>
<dbReference type="EMBL" id="FSQW01000002">
    <property type="protein sequence ID" value="SIN83713.1"/>
    <property type="molecule type" value="Genomic_DNA"/>
</dbReference>
<feature type="transmembrane region" description="Helical" evidence="1">
    <location>
        <begin position="6"/>
        <end position="24"/>
    </location>
</feature>
<dbReference type="STRING" id="1123272.SAMN02745824_1980"/>
<keyword evidence="1" id="KW-0812">Transmembrane</keyword>
<gene>
    <name evidence="2" type="ORF">SAMN02745824_1980</name>
</gene>